<evidence type="ECO:0000313" key="2">
    <source>
        <dbReference type="EMBL" id="CAK9050737.1"/>
    </source>
</evidence>
<accession>A0ABP0MHM0</accession>
<comment type="caution">
    <text evidence="1">The sequence shown here is derived from an EMBL/GenBank/DDBJ whole genome shotgun (WGS) entry which is preliminary data.</text>
</comment>
<dbReference type="EMBL" id="CAXAMM010021868">
    <property type="protein sequence ID" value="CAK9050737.1"/>
    <property type="molecule type" value="Genomic_DNA"/>
</dbReference>
<keyword evidence="3" id="KW-1185">Reference proteome</keyword>
<protein>
    <submittedName>
        <fullName evidence="1">Uncharacterized protein</fullName>
    </submittedName>
</protein>
<evidence type="ECO:0000313" key="3">
    <source>
        <dbReference type="Proteomes" id="UP001642464"/>
    </source>
</evidence>
<gene>
    <name evidence="1" type="ORF">SCF082_LOCUS27921</name>
    <name evidence="2" type="ORF">SCF082_LOCUS27940</name>
</gene>
<dbReference type="EMBL" id="CAXAMM010021835">
    <property type="protein sequence ID" value="CAK9050678.1"/>
    <property type="molecule type" value="Genomic_DNA"/>
</dbReference>
<name>A0ABP0MHM0_9DINO</name>
<dbReference type="Proteomes" id="UP001642464">
    <property type="component" value="Unassembled WGS sequence"/>
</dbReference>
<organism evidence="1 3">
    <name type="scientific">Durusdinium trenchii</name>
    <dbReference type="NCBI Taxonomy" id="1381693"/>
    <lineage>
        <taxon>Eukaryota</taxon>
        <taxon>Sar</taxon>
        <taxon>Alveolata</taxon>
        <taxon>Dinophyceae</taxon>
        <taxon>Suessiales</taxon>
        <taxon>Symbiodiniaceae</taxon>
        <taxon>Durusdinium</taxon>
    </lineage>
</organism>
<reference evidence="1 3" key="1">
    <citation type="submission" date="2024-02" db="EMBL/GenBank/DDBJ databases">
        <authorList>
            <person name="Chen Y."/>
            <person name="Shah S."/>
            <person name="Dougan E. K."/>
            <person name="Thang M."/>
            <person name="Chan C."/>
        </authorList>
    </citation>
    <scope>NUCLEOTIDE SEQUENCE [LARGE SCALE GENOMIC DNA]</scope>
</reference>
<evidence type="ECO:0000313" key="1">
    <source>
        <dbReference type="EMBL" id="CAK9050678.1"/>
    </source>
</evidence>
<sequence>MISSGLSILPSGFHEDEDADLADELLAGFEQGAESAARVVRLATVANNRLKRHGLSDLFLSKMAKCGKSKSDSHICRNLHKTIKTFEKVPTICTRLLYSILPTPYTQATLYDLLKVLWGGKIYKYRFEVVSLKGDWPFLRASMALNCCKYVRIDPAHTFAIDGVGKSYYASGIVLLMNAGYFGNGNAETKFQNAYSRFMAFCSYGMPRAVLEKAKTPQWLDLQHMLENPDVEAFENPAVHATWADEDFIGRISRVSRRTSVLTAPMNTLLRSLGAYRREWAHEFGRTYLQKQVNLRPGRR</sequence>
<proteinExistence type="predicted"/>